<dbReference type="RefSeq" id="WP_006238683.1">
    <property type="nucleotide sequence ID" value="NZ_JH636049.1"/>
</dbReference>
<evidence type="ECO:0000256" key="3">
    <source>
        <dbReference type="SAM" id="SignalP"/>
    </source>
</evidence>
<proteinExistence type="inferred from homology"/>
<feature type="chain" id="PRO_5003635443" evidence="3">
    <location>
        <begin position="30"/>
        <end position="190"/>
    </location>
</feature>
<evidence type="ECO:0000313" key="4">
    <source>
        <dbReference type="EMBL" id="EID54535.1"/>
    </source>
</evidence>
<name>I0V332_9PSEU</name>
<dbReference type="HOGENOM" id="CLU_095346_1_0_11"/>
<evidence type="ECO:0000256" key="2">
    <source>
        <dbReference type="SAM" id="MobiDB-lite"/>
    </source>
</evidence>
<dbReference type="Gene3D" id="2.60.40.200">
    <property type="entry name" value="Superoxide dismutase, copper/zinc binding domain"/>
    <property type="match status" value="1"/>
</dbReference>
<dbReference type="AlphaFoldDB" id="I0V332"/>
<dbReference type="InterPro" id="IPR036423">
    <property type="entry name" value="SOD-like_Cu/Zn_dom_sf"/>
</dbReference>
<comment type="similarity">
    <text evidence="1">Belongs to the Cu-Zn superoxide dismutase family.</text>
</comment>
<accession>I0V332</accession>
<keyword evidence="5" id="KW-1185">Reference proteome</keyword>
<reference evidence="4 5" key="1">
    <citation type="submission" date="2012-01" db="EMBL/GenBank/DDBJ databases">
        <title>Improved High-Quality Draft sequence of Saccharomonospora xinjiangensis XJ-54.</title>
        <authorList>
            <consortium name="US DOE Joint Genome Institute"/>
            <person name="Lucas S."/>
            <person name="Han J."/>
            <person name="Lapidus A."/>
            <person name="Cheng J.-F."/>
            <person name="Goodwin L."/>
            <person name="Pitluck S."/>
            <person name="Peters L."/>
            <person name="Mikhailova N."/>
            <person name="Teshima H."/>
            <person name="Detter J.C."/>
            <person name="Han C."/>
            <person name="Tapia R."/>
            <person name="Land M."/>
            <person name="Hauser L."/>
            <person name="Kyrpides N."/>
            <person name="Ivanova N."/>
            <person name="Pagani I."/>
            <person name="Brambilla E.-M."/>
            <person name="Klenk H.-P."/>
            <person name="Woyke T."/>
        </authorList>
    </citation>
    <scope>NUCLEOTIDE SEQUENCE [LARGE SCALE GENOMIC DNA]</scope>
    <source>
        <strain evidence="4 5">XJ-54</strain>
    </source>
</reference>
<sequence length="190" mass="19781">MRNRIAAVLAATAAAVTTLTAVTAPGVSASENAMTAVVTVFQTDHRLSTAVTYDTSLVPVGALARVAVTTSDRGTITELAVRGFVPDREYGAHLHARPCGATGADAGPHHQHVQDPEQPSTDPAYANPQNEIWLDFTTDAAGAASARSEVGWTFGERRPASLVIHERHTSTAEGEAGVAGERLACVNVSL</sequence>
<feature type="signal peptide" evidence="3">
    <location>
        <begin position="1"/>
        <end position="29"/>
    </location>
</feature>
<keyword evidence="3" id="KW-0732">Signal</keyword>
<dbReference type="eggNOG" id="COG2032">
    <property type="taxonomic scope" value="Bacteria"/>
</dbReference>
<protein>
    <submittedName>
        <fullName evidence="4">Copper/zinc superoxide dismutase (SODC)</fullName>
    </submittedName>
</protein>
<organism evidence="4 5">
    <name type="scientific">Saccharomonospora xinjiangensis XJ-54</name>
    <dbReference type="NCBI Taxonomy" id="882086"/>
    <lineage>
        <taxon>Bacteria</taxon>
        <taxon>Bacillati</taxon>
        <taxon>Actinomycetota</taxon>
        <taxon>Actinomycetes</taxon>
        <taxon>Pseudonocardiales</taxon>
        <taxon>Pseudonocardiaceae</taxon>
        <taxon>Saccharomonospora</taxon>
    </lineage>
</organism>
<dbReference type="GO" id="GO:0046872">
    <property type="term" value="F:metal ion binding"/>
    <property type="evidence" value="ECO:0007669"/>
    <property type="project" value="InterPro"/>
</dbReference>
<gene>
    <name evidence="4" type="ORF">SacxiDRAFT_2305</name>
</gene>
<dbReference type="Proteomes" id="UP000004691">
    <property type="component" value="Unassembled WGS sequence"/>
</dbReference>
<evidence type="ECO:0000256" key="1">
    <source>
        <dbReference type="ARBA" id="ARBA00010457"/>
    </source>
</evidence>
<dbReference type="GO" id="GO:0006801">
    <property type="term" value="P:superoxide metabolic process"/>
    <property type="evidence" value="ECO:0007669"/>
    <property type="project" value="InterPro"/>
</dbReference>
<evidence type="ECO:0000313" key="5">
    <source>
        <dbReference type="Proteomes" id="UP000004691"/>
    </source>
</evidence>
<dbReference type="OrthoDB" id="3297424at2"/>
<dbReference type="STRING" id="882086.SacxiDRAFT_2305"/>
<dbReference type="SUPFAM" id="SSF49329">
    <property type="entry name" value="Cu,Zn superoxide dismutase-like"/>
    <property type="match status" value="1"/>
</dbReference>
<dbReference type="EMBL" id="JH636049">
    <property type="protein sequence ID" value="EID54535.1"/>
    <property type="molecule type" value="Genomic_DNA"/>
</dbReference>
<feature type="region of interest" description="Disordered" evidence="2">
    <location>
        <begin position="100"/>
        <end position="123"/>
    </location>
</feature>